<feature type="transmembrane region" description="Helical" evidence="4">
    <location>
        <begin position="495"/>
        <end position="513"/>
    </location>
</feature>
<keyword evidence="6" id="KW-1185">Reference proteome</keyword>
<accession>A0AAD1X2A9</accession>
<keyword evidence="4" id="KW-0472">Membrane</keyword>
<dbReference type="AlphaFoldDB" id="A0AAD1X2A9"/>
<protein>
    <submittedName>
        <fullName evidence="5">Uncharacterized protein</fullName>
    </submittedName>
</protein>
<sequence>MKSWGEASQVCNCENYEEEGLEQGIICKKLVASQRGNGGNVHPSFITTTLLGEGRQGYKARMILYSAILLLILGASLVWLCSSDYIKKPAHLQAWTSPNNRTSTRIESDVGSITSQLNDKINVIKSIYNNSLPKYATNSSDMISKPIDASLDTVRHLSDQFRNHRNLQQVKAVCGDGIRQDGEACDDANQVSGDGCSQDCSTVEENWNCMLVTESGPDLCKLNLKYSEPSSTVKLLSYLTILCVIISVCCNIITSFLQSSSRESVFIAINQTQLTLLILLAPVELPIEVMTYLKLLNPFLLSGNFKWNFLRNLQQVLEYEQPNDSVYIIGLHSGSCFINISGCCTVIMIMVTIHIILNCQRICCRHVPRCNLMNSFAMQVAKFLLFHGYLKFILEIFLLLCLSCFTEISRARAVYNENSLSLVLCILTLIVIVSILIVLLYNSLLHMKGIAPRCMDEIFSGFRNTEGCQLYPILFLLRRACLSIVAIWFKDTEMLVFIIIFVFINYLQNLYIIMWKPFPNMVDNLAEIINEMFYICFIAFLLFGYSKEKWPPSVVAIYLTLFQANYAANVIISVVKLAKVLKRRFPGSQIVGRNNRARSMDEPEDENPRVKRSINIYLEPIGDIPEKFTNVVNKQKQILPEEIKESPPQNFVKSRNALYLV</sequence>
<gene>
    <name evidence="5" type="ORF">ECRASSUSDP1_LOCUS1782</name>
</gene>
<dbReference type="InterPro" id="IPR011936">
    <property type="entry name" value="Myxo_disulph_rpt"/>
</dbReference>
<evidence type="ECO:0000256" key="1">
    <source>
        <dbReference type="ARBA" id="ARBA00022729"/>
    </source>
</evidence>
<feature type="transmembrane region" description="Helical" evidence="4">
    <location>
        <begin position="420"/>
        <end position="441"/>
    </location>
</feature>
<evidence type="ECO:0000256" key="4">
    <source>
        <dbReference type="SAM" id="Phobius"/>
    </source>
</evidence>
<evidence type="ECO:0000256" key="3">
    <source>
        <dbReference type="ARBA" id="ARBA00023157"/>
    </source>
</evidence>
<evidence type="ECO:0000313" key="6">
    <source>
        <dbReference type="Proteomes" id="UP001295684"/>
    </source>
</evidence>
<comment type="caution">
    <text evidence="5">The sequence shown here is derived from an EMBL/GenBank/DDBJ whole genome shotgun (WGS) entry which is preliminary data.</text>
</comment>
<dbReference type="Pfam" id="PF13948">
    <property type="entry name" value="DUF4215"/>
    <property type="match status" value="1"/>
</dbReference>
<feature type="transmembrane region" description="Helical" evidence="4">
    <location>
        <begin position="525"/>
        <end position="543"/>
    </location>
</feature>
<keyword evidence="2" id="KW-0677">Repeat</keyword>
<dbReference type="NCBIfam" id="TIGR02232">
    <property type="entry name" value="myxo_disulf_rpt"/>
    <property type="match status" value="1"/>
</dbReference>
<proteinExistence type="predicted"/>
<feature type="transmembrane region" description="Helical" evidence="4">
    <location>
        <begin position="380"/>
        <end position="400"/>
    </location>
</feature>
<dbReference type="Proteomes" id="UP001295684">
    <property type="component" value="Unassembled WGS sequence"/>
</dbReference>
<evidence type="ECO:0000256" key="2">
    <source>
        <dbReference type="ARBA" id="ARBA00022737"/>
    </source>
</evidence>
<keyword evidence="4" id="KW-1133">Transmembrane helix</keyword>
<keyword evidence="4" id="KW-0812">Transmembrane</keyword>
<reference evidence="5" key="1">
    <citation type="submission" date="2023-07" db="EMBL/GenBank/DDBJ databases">
        <authorList>
            <consortium name="AG Swart"/>
            <person name="Singh M."/>
            <person name="Singh A."/>
            <person name="Seah K."/>
            <person name="Emmerich C."/>
        </authorList>
    </citation>
    <scope>NUCLEOTIDE SEQUENCE</scope>
    <source>
        <strain evidence="5">DP1</strain>
    </source>
</reference>
<organism evidence="5 6">
    <name type="scientific">Euplotes crassus</name>
    <dbReference type="NCBI Taxonomy" id="5936"/>
    <lineage>
        <taxon>Eukaryota</taxon>
        <taxon>Sar</taxon>
        <taxon>Alveolata</taxon>
        <taxon>Ciliophora</taxon>
        <taxon>Intramacronucleata</taxon>
        <taxon>Spirotrichea</taxon>
        <taxon>Hypotrichia</taxon>
        <taxon>Euplotida</taxon>
        <taxon>Euplotidae</taxon>
        <taxon>Moneuplotes</taxon>
    </lineage>
</organism>
<evidence type="ECO:0000313" key="5">
    <source>
        <dbReference type="EMBL" id="CAI2360478.1"/>
    </source>
</evidence>
<feature type="transmembrane region" description="Helical" evidence="4">
    <location>
        <begin position="235"/>
        <end position="257"/>
    </location>
</feature>
<name>A0AAD1X2A9_EUPCR</name>
<feature type="transmembrane region" description="Helical" evidence="4">
    <location>
        <begin position="337"/>
        <end position="359"/>
    </location>
</feature>
<dbReference type="EMBL" id="CAMPGE010001675">
    <property type="protein sequence ID" value="CAI2360478.1"/>
    <property type="molecule type" value="Genomic_DNA"/>
</dbReference>
<feature type="transmembrane region" description="Helical" evidence="4">
    <location>
        <begin position="555"/>
        <end position="575"/>
    </location>
</feature>
<keyword evidence="1" id="KW-0732">Signal</keyword>
<keyword evidence="3" id="KW-1015">Disulfide bond</keyword>
<feature type="transmembrane region" description="Helical" evidence="4">
    <location>
        <begin position="62"/>
        <end position="80"/>
    </location>
</feature>